<feature type="transmembrane region" description="Helical" evidence="2">
    <location>
        <begin position="900"/>
        <end position="919"/>
    </location>
</feature>
<dbReference type="Pfam" id="PF08426">
    <property type="entry name" value="ICE2"/>
    <property type="match status" value="1"/>
</dbReference>
<feature type="transmembrane region" description="Helical" evidence="2">
    <location>
        <begin position="866"/>
        <end position="888"/>
    </location>
</feature>
<dbReference type="GO" id="GO:0032541">
    <property type="term" value="C:cortical endoplasmic reticulum"/>
    <property type="evidence" value="ECO:0007669"/>
    <property type="project" value="TreeGrafter"/>
</dbReference>
<gene>
    <name evidence="4" type="ORF">CLUP02_11088</name>
</gene>
<dbReference type="GO" id="GO:0005789">
    <property type="term" value="C:endoplasmic reticulum membrane"/>
    <property type="evidence" value="ECO:0007669"/>
    <property type="project" value="TreeGrafter"/>
</dbReference>
<keyword evidence="2" id="KW-0812">Transmembrane</keyword>
<keyword evidence="5" id="KW-1185">Reference proteome</keyword>
<accession>A0A9Q8SXT8</accession>
<dbReference type="EMBL" id="CP019477">
    <property type="protein sequence ID" value="UQC85589.1"/>
    <property type="molecule type" value="Genomic_DNA"/>
</dbReference>
<feature type="transmembrane region" description="Helical" evidence="2">
    <location>
        <begin position="931"/>
        <end position="948"/>
    </location>
</feature>
<sequence length="1131" mass="124539">MMAMLHLASFRGTTKLFFLCVPIRTPILSCRVFDSFDAVIRWDQPCTHLSLCTLRGLIPSGTDISRYTPDSSAQCVFSAQDSRQRIAAGRQRHSALIWWHRYIGALDWLVQRAVLAPFHLPVIYKLPYSHRFLLIEQVFGGRWTARGVPLQNRKSSRSIIYNPKSNVSKAKNMRFVLLATSLASLAGIVLAKPEKIRGVTDPVYHLYLQAYPKDKSIPVLGPEASAEFFNIAGTIQSANSSSYLNIGGDATSYKTLSLSNASGTSAWGLEGDTIITTQSSSWGRQLNFLELQQLSDHPSALPLLNSIGLTSAFVAQRRKSGNAWFYGPAQWRMYLAAIGGSRRLSWIESALPTACPLLYREPRFEARQDKMNQDQKAWQASCRHVELTLKDENGLQNLREVEISRAHKFRFWQMETEAKGTRAGMAPEGARMAPAPTQVEAGRLAAGRLCNAAITAAIIRLIPRTCQLVRPWVLSSDPAGIPGLGERWDGTDWTCCVPCGDGWFLCSTLCASSGNATPSPFSSGYCNQAPTCGPLPATSPKNLPAGWHILLLSPSFLSRPPDFAPTSHLLCFELSACHISQQHPSISSEYLTPAEFLPSTSETRRSNFALILYKHHLRSPHRLACSPPPNLARPSPSLRRHLRAPLFVASLDRSRPRRPAVQSGRSSPETYPSVGAAPASQLVAPMWWFLRIVASAIFLLSIVLSIPVAFDVGGRDSGLAYSLALSAFYFVYSTIAVVTPAKSRVRWAISVILRLSQWVVIPGLLIWALSRFAVDAGATNWVERTLQGITTSKSTSWGEWVFGEGGVIETITLGGWDKTLRYSSPVFQLLEGFCTLLVIQAAGQITKWLVNRGRSDTWIPVHGQSGRVLIILLVISGSVLASAVYFLWRVAHFPWIDNSDAILIGVTMTSAFFLGAYGIGSGRGNPIESSLLFAYVVLCVYQIFTDYLPSESTEADQHQSSQPDFPPLPPIIMASYSTLLHMLGSLPHAVHSSLSLLYAAFQTITPSVIISLAFRLLVFYCATRIIPAVRESGARALMEEPTLEESDAANWLLGIITYFSPSILIAMYTSLLLQHFSTNDGPDGWTLRGGDPGGNVWRWTNVAATMTLYAIELYLGNEDHDGGLTNHWKMD</sequence>
<name>A0A9Q8SXT8_9PEZI</name>
<dbReference type="RefSeq" id="XP_049147201.1">
    <property type="nucleotide sequence ID" value="XM_049290056.1"/>
</dbReference>
<evidence type="ECO:0000256" key="3">
    <source>
        <dbReference type="SAM" id="SignalP"/>
    </source>
</evidence>
<dbReference type="GeneID" id="73345066"/>
<evidence type="ECO:0000313" key="5">
    <source>
        <dbReference type="Proteomes" id="UP000830671"/>
    </source>
</evidence>
<organism evidence="4 5">
    <name type="scientific">Colletotrichum lupini</name>
    <dbReference type="NCBI Taxonomy" id="145971"/>
    <lineage>
        <taxon>Eukaryota</taxon>
        <taxon>Fungi</taxon>
        <taxon>Dikarya</taxon>
        <taxon>Ascomycota</taxon>
        <taxon>Pezizomycotina</taxon>
        <taxon>Sordariomycetes</taxon>
        <taxon>Hypocreomycetidae</taxon>
        <taxon>Glomerellales</taxon>
        <taxon>Glomerellaceae</taxon>
        <taxon>Colletotrichum</taxon>
        <taxon>Colletotrichum acutatum species complex</taxon>
    </lineage>
</organism>
<dbReference type="Proteomes" id="UP000830671">
    <property type="component" value="Chromosome 5"/>
</dbReference>
<feature type="transmembrane region" description="Helical" evidence="2">
    <location>
        <begin position="751"/>
        <end position="770"/>
    </location>
</feature>
<feature type="transmembrane region" description="Helical" evidence="2">
    <location>
        <begin position="688"/>
        <end position="707"/>
    </location>
</feature>
<proteinExistence type="predicted"/>
<feature type="transmembrane region" description="Helical" evidence="2">
    <location>
        <begin position="1048"/>
        <end position="1068"/>
    </location>
</feature>
<dbReference type="AlphaFoldDB" id="A0A9Q8SXT8"/>
<feature type="signal peptide" evidence="3">
    <location>
        <begin position="1"/>
        <end position="16"/>
    </location>
</feature>
<keyword evidence="2" id="KW-0472">Membrane</keyword>
<evidence type="ECO:0000256" key="2">
    <source>
        <dbReference type="SAM" id="Phobius"/>
    </source>
</evidence>
<feature type="transmembrane region" description="Helical" evidence="2">
    <location>
        <begin position="996"/>
        <end position="1020"/>
    </location>
</feature>
<protein>
    <recommendedName>
        <fullName evidence="6">ER membrane protein</fullName>
    </recommendedName>
</protein>
<evidence type="ECO:0008006" key="6">
    <source>
        <dbReference type="Google" id="ProtNLM"/>
    </source>
</evidence>
<feature type="transmembrane region" description="Helical" evidence="2">
    <location>
        <begin position="719"/>
        <end position="739"/>
    </location>
</feature>
<evidence type="ECO:0000313" key="4">
    <source>
        <dbReference type="EMBL" id="UQC85589.1"/>
    </source>
</evidence>
<dbReference type="GO" id="GO:0048309">
    <property type="term" value="P:endoplasmic reticulum inheritance"/>
    <property type="evidence" value="ECO:0007669"/>
    <property type="project" value="TreeGrafter"/>
</dbReference>
<feature type="chain" id="PRO_5040462192" description="ER membrane protein" evidence="3">
    <location>
        <begin position="17"/>
        <end position="1131"/>
    </location>
</feature>
<dbReference type="GO" id="GO:0097038">
    <property type="term" value="C:perinuclear endoplasmic reticulum"/>
    <property type="evidence" value="ECO:0007669"/>
    <property type="project" value="TreeGrafter"/>
</dbReference>
<feature type="region of interest" description="Disordered" evidence="1">
    <location>
        <begin position="653"/>
        <end position="673"/>
    </location>
</feature>
<dbReference type="GO" id="GO:0000921">
    <property type="term" value="P:septin ring assembly"/>
    <property type="evidence" value="ECO:0007669"/>
    <property type="project" value="TreeGrafter"/>
</dbReference>
<evidence type="ECO:0000256" key="1">
    <source>
        <dbReference type="SAM" id="MobiDB-lite"/>
    </source>
</evidence>
<keyword evidence="2" id="KW-1133">Transmembrane helix</keyword>
<keyword evidence="3" id="KW-0732">Signal</keyword>
<dbReference type="PANTHER" id="PTHR31726">
    <property type="entry name" value="PROTEIN ICE2"/>
    <property type="match status" value="1"/>
</dbReference>
<dbReference type="KEGG" id="clup:CLUP02_11088"/>
<dbReference type="PANTHER" id="PTHR31726:SF2">
    <property type="entry name" value="PROTEIN ICE2"/>
    <property type="match status" value="1"/>
</dbReference>
<dbReference type="InterPro" id="IPR013635">
    <property type="entry name" value="Ice2"/>
</dbReference>
<reference evidence="4" key="1">
    <citation type="journal article" date="2021" name="Mol. Plant Microbe Interact.">
        <title>Complete Genome Sequence of the Plant-Pathogenic Fungus Colletotrichum lupini.</title>
        <authorList>
            <person name="Baroncelli R."/>
            <person name="Pensec F."/>
            <person name="Da Lio D."/>
            <person name="Boufleur T."/>
            <person name="Vicente I."/>
            <person name="Sarrocco S."/>
            <person name="Picot A."/>
            <person name="Baraldi E."/>
            <person name="Sukno S."/>
            <person name="Thon M."/>
            <person name="Le Floch G."/>
        </authorList>
    </citation>
    <scope>NUCLEOTIDE SEQUENCE</scope>
    <source>
        <strain evidence="4">IMI 504893</strain>
    </source>
</reference>